<accession>A0A0E9XI45</accession>
<proteinExistence type="predicted"/>
<sequence length="21" mass="2589">MAQQFLARLFILRISYLCWES</sequence>
<organism evidence="1">
    <name type="scientific">Anguilla anguilla</name>
    <name type="common">European freshwater eel</name>
    <name type="synonym">Muraena anguilla</name>
    <dbReference type="NCBI Taxonomy" id="7936"/>
    <lineage>
        <taxon>Eukaryota</taxon>
        <taxon>Metazoa</taxon>
        <taxon>Chordata</taxon>
        <taxon>Craniata</taxon>
        <taxon>Vertebrata</taxon>
        <taxon>Euteleostomi</taxon>
        <taxon>Actinopterygii</taxon>
        <taxon>Neopterygii</taxon>
        <taxon>Teleostei</taxon>
        <taxon>Anguilliformes</taxon>
        <taxon>Anguillidae</taxon>
        <taxon>Anguilla</taxon>
    </lineage>
</organism>
<name>A0A0E9XI45_ANGAN</name>
<protein>
    <submittedName>
        <fullName evidence="1">Uncharacterized protein</fullName>
    </submittedName>
</protein>
<reference evidence="1" key="1">
    <citation type="submission" date="2014-11" db="EMBL/GenBank/DDBJ databases">
        <authorList>
            <person name="Amaro Gonzalez C."/>
        </authorList>
    </citation>
    <scope>NUCLEOTIDE SEQUENCE</scope>
</reference>
<dbReference type="EMBL" id="GBXM01006456">
    <property type="protein sequence ID" value="JAI02122.1"/>
    <property type="molecule type" value="Transcribed_RNA"/>
</dbReference>
<reference evidence="1" key="2">
    <citation type="journal article" date="2015" name="Fish Shellfish Immunol.">
        <title>Early steps in the European eel (Anguilla anguilla)-Vibrio vulnificus interaction in the gills: Role of the RtxA13 toxin.</title>
        <authorList>
            <person name="Callol A."/>
            <person name="Pajuelo D."/>
            <person name="Ebbesson L."/>
            <person name="Teles M."/>
            <person name="MacKenzie S."/>
            <person name="Amaro C."/>
        </authorList>
    </citation>
    <scope>NUCLEOTIDE SEQUENCE</scope>
</reference>
<dbReference type="AlphaFoldDB" id="A0A0E9XI45"/>
<evidence type="ECO:0000313" key="1">
    <source>
        <dbReference type="EMBL" id="JAI02122.1"/>
    </source>
</evidence>